<evidence type="ECO:0000313" key="2">
    <source>
        <dbReference type="Proteomes" id="UP000266691"/>
    </source>
</evidence>
<name>A0A3A1NGU3_9FLAO</name>
<comment type="caution">
    <text evidence="1">The sequence shown here is derived from an EMBL/GenBank/DDBJ whole genome shotgun (WGS) entry which is preliminary data.</text>
</comment>
<accession>A0A3A1NGU3</accession>
<protein>
    <recommendedName>
        <fullName evidence="3">TIGR04255 family protein</fullName>
    </recommendedName>
</protein>
<reference evidence="1 2" key="1">
    <citation type="submission" date="2018-08" db="EMBL/GenBank/DDBJ databases">
        <title>Proposal of Muricauda 72 sp.nov. and Muricauda NH166 sp.nov., isolated from seawater.</title>
        <authorList>
            <person name="Cheng H."/>
            <person name="Wu Y.-H."/>
            <person name="Guo L.-L."/>
            <person name="Xu X.-W."/>
        </authorList>
    </citation>
    <scope>NUCLEOTIDE SEQUENCE [LARGE SCALE GENOMIC DNA]</scope>
    <source>
        <strain evidence="1 2">72</strain>
    </source>
</reference>
<gene>
    <name evidence="1" type="ORF">D2V05_15180</name>
</gene>
<evidence type="ECO:0008006" key="3">
    <source>
        <dbReference type="Google" id="ProtNLM"/>
    </source>
</evidence>
<dbReference type="AlphaFoldDB" id="A0A3A1NGU3"/>
<proteinExistence type="predicted"/>
<dbReference type="Proteomes" id="UP000266691">
    <property type="component" value="Unassembled WGS sequence"/>
</dbReference>
<organism evidence="1 2">
    <name type="scientific">Flagellimonas pelagia</name>
    <dbReference type="NCBI Taxonomy" id="2306998"/>
    <lineage>
        <taxon>Bacteria</taxon>
        <taxon>Pseudomonadati</taxon>
        <taxon>Bacteroidota</taxon>
        <taxon>Flavobacteriia</taxon>
        <taxon>Flavobacteriales</taxon>
        <taxon>Flavobacteriaceae</taxon>
        <taxon>Flagellimonas</taxon>
    </lineage>
</organism>
<evidence type="ECO:0000313" key="1">
    <source>
        <dbReference type="EMBL" id="RIV42952.1"/>
    </source>
</evidence>
<sequence>MMEMNYIPAHQFEIRFTNILDFPSCMYDIVAPFVQLTTGLRIENENSHNAIIHLFFKDTFDTISIRWDRIIYKSENHKDNLVGSKSFFQEPFLNLFAKIKGSKHFGQIKNILYYSMFININEQIDLEESRKRFSENYFKDGINNIIPLKTDIGIVIEKTTSSGQVSLNMGPYSGPMEIQKHGKGNFIIEDIDTLKNITGFGEIIILNILRNTNSFSFNDYKDLHLEAKSLTEQSWSNEQ</sequence>
<dbReference type="EMBL" id="QXFI01000033">
    <property type="protein sequence ID" value="RIV42952.1"/>
    <property type="molecule type" value="Genomic_DNA"/>
</dbReference>